<keyword evidence="3" id="KW-0274">FAD</keyword>
<dbReference type="PANTHER" id="PTHR10961:SF7">
    <property type="entry name" value="FAD DEPENDENT OXIDOREDUCTASE DOMAIN-CONTAINING PROTEIN"/>
    <property type="match status" value="1"/>
</dbReference>
<evidence type="ECO:0000256" key="3">
    <source>
        <dbReference type="ARBA" id="ARBA00022827"/>
    </source>
</evidence>
<dbReference type="Proteomes" id="UP000828251">
    <property type="component" value="Unassembled WGS sequence"/>
</dbReference>
<dbReference type="AlphaFoldDB" id="A0A9D3USV3"/>
<accession>A0A9D3USV3</accession>
<comment type="cofactor">
    <cofactor evidence="1">
        <name>FAD</name>
        <dbReference type="ChEBI" id="CHEBI:57692"/>
    </cofactor>
</comment>
<keyword evidence="2" id="KW-0285">Flavoprotein</keyword>
<evidence type="ECO:0000313" key="6">
    <source>
        <dbReference type="Proteomes" id="UP000828251"/>
    </source>
</evidence>
<keyword evidence="4" id="KW-0560">Oxidoreductase</keyword>
<evidence type="ECO:0000256" key="4">
    <source>
        <dbReference type="ARBA" id="ARBA00023002"/>
    </source>
</evidence>
<evidence type="ECO:0000256" key="1">
    <source>
        <dbReference type="ARBA" id="ARBA00001974"/>
    </source>
</evidence>
<dbReference type="OrthoDB" id="956946at2759"/>
<dbReference type="GO" id="GO:0008115">
    <property type="term" value="F:sarcosine oxidase activity"/>
    <property type="evidence" value="ECO:0007669"/>
    <property type="project" value="TreeGrafter"/>
</dbReference>
<dbReference type="EMBL" id="JAIQCV010000010">
    <property type="protein sequence ID" value="KAH1056525.1"/>
    <property type="molecule type" value="Genomic_DNA"/>
</dbReference>
<comment type="caution">
    <text evidence="5">The sequence shown here is derived from an EMBL/GenBank/DDBJ whole genome shotgun (WGS) entry which is preliminary data.</text>
</comment>
<evidence type="ECO:0000256" key="2">
    <source>
        <dbReference type="ARBA" id="ARBA00022630"/>
    </source>
</evidence>
<dbReference type="PANTHER" id="PTHR10961">
    <property type="entry name" value="PEROXISOMAL SARCOSINE OXIDASE"/>
    <property type="match status" value="1"/>
</dbReference>
<proteinExistence type="predicted"/>
<evidence type="ECO:0000313" key="5">
    <source>
        <dbReference type="EMBL" id="KAH1056525.1"/>
    </source>
</evidence>
<dbReference type="GO" id="GO:0050660">
    <property type="term" value="F:flavin adenine dinucleotide binding"/>
    <property type="evidence" value="ECO:0007669"/>
    <property type="project" value="InterPro"/>
</dbReference>
<sequence length="113" mass="12690">MLSELDYIIKPTNVVSMFQMLAFKIGACLKDNITLVSIKKDGDRGLKIKDGCKVKYEIGNEFLMFTSYGHSYISGTPSLEYPGLIKVAVHRGYQCNPDKRAWGPKLVLDSLKQ</sequence>
<keyword evidence="6" id="KW-1185">Reference proteome</keyword>
<gene>
    <name evidence="5" type="ORF">J1N35_034590</name>
</gene>
<name>A0A9D3USV3_9ROSI</name>
<dbReference type="InterPro" id="IPR045170">
    <property type="entry name" value="MTOX"/>
</dbReference>
<organism evidence="5 6">
    <name type="scientific">Gossypium stocksii</name>
    <dbReference type="NCBI Taxonomy" id="47602"/>
    <lineage>
        <taxon>Eukaryota</taxon>
        <taxon>Viridiplantae</taxon>
        <taxon>Streptophyta</taxon>
        <taxon>Embryophyta</taxon>
        <taxon>Tracheophyta</taxon>
        <taxon>Spermatophyta</taxon>
        <taxon>Magnoliopsida</taxon>
        <taxon>eudicotyledons</taxon>
        <taxon>Gunneridae</taxon>
        <taxon>Pentapetalae</taxon>
        <taxon>rosids</taxon>
        <taxon>malvids</taxon>
        <taxon>Malvales</taxon>
        <taxon>Malvaceae</taxon>
        <taxon>Malvoideae</taxon>
        <taxon>Gossypium</taxon>
    </lineage>
</organism>
<protein>
    <submittedName>
        <fullName evidence="5">Uncharacterized protein</fullName>
    </submittedName>
</protein>
<reference evidence="5 6" key="1">
    <citation type="journal article" date="2021" name="Plant Biotechnol. J.">
        <title>Multi-omics assisted identification of the key and species-specific regulatory components of drought-tolerant mechanisms in Gossypium stocksii.</title>
        <authorList>
            <person name="Yu D."/>
            <person name="Ke L."/>
            <person name="Zhang D."/>
            <person name="Wu Y."/>
            <person name="Sun Y."/>
            <person name="Mei J."/>
            <person name="Sun J."/>
            <person name="Sun Y."/>
        </authorList>
    </citation>
    <scope>NUCLEOTIDE SEQUENCE [LARGE SCALE GENOMIC DNA]</scope>
    <source>
        <strain evidence="6">cv. E1</strain>
        <tissue evidence="5">Leaf</tissue>
    </source>
</reference>